<evidence type="ECO:0000313" key="4">
    <source>
        <dbReference type="Proteomes" id="UP000235116"/>
    </source>
</evidence>
<dbReference type="InterPro" id="IPR011004">
    <property type="entry name" value="Trimer_LpxA-like_sf"/>
</dbReference>
<dbReference type="PANTHER" id="PTHR23416:SF23">
    <property type="entry name" value="ACETYLTRANSFERASE C18B11.09C-RELATED"/>
    <property type="match status" value="1"/>
</dbReference>
<dbReference type="Pfam" id="PF00132">
    <property type="entry name" value="Hexapep"/>
    <property type="match status" value="1"/>
</dbReference>
<protein>
    <recommendedName>
        <fullName evidence="5">Acetyltransferase</fullName>
    </recommendedName>
</protein>
<dbReference type="PANTHER" id="PTHR23416">
    <property type="entry name" value="SIALIC ACID SYNTHASE-RELATED"/>
    <property type="match status" value="1"/>
</dbReference>
<sequence>MAQEMPKKGFVGTLKEVYWELCRPNDRFDYLQFFLGEIPGYLGLLWRKKIYSRHFKSAGKNLTVYQGVRIRNIHCMSVGDDVYLGLENNFQAGGGLTIGDRVAFGPGCKVWTINHKFDDLETPIMEQGYDFKPVSIGNDVWLAANVFIMPGVEIPDGCIIAAGSVIGVKKYPPYSIISGNPARVIGNRLKNKEKEESEDKS</sequence>
<dbReference type="SUPFAM" id="SSF51161">
    <property type="entry name" value="Trimeric LpxA-like enzymes"/>
    <property type="match status" value="1"/>
</dbReference>
<evidence type="ECO:0000256" key="2">
    <source>
        <dbReference type="ARBA" id="ARBA00022679"/>
    </source>
</evidence>
<evidence type="ECO:0000256" key="1">
    <source>
        <dbReference type="ARBA" id="ARBA00007274"/>
    </source>
</evidence>
<dbReference type="RefSeq" id="WP_101894988.1">
    <property type="nucleotide sequence ID" value="NZ_CP022684.1"/>
</dbReference>
<name>A0A2K9LMW5_9GAMM</name>
<organism evidence="3 4">
    <name type="scientific">Ketobacter alkanivorans</name>
    <dbReference type="NCBI Taxonomy" id="1917421"/>
    <lineage>
        <taxon>Bacteria</taxon>
        <taxon>Pseudomonadati</taxon>
        <taxon>Pseudomonadota</taxon>
        <taxon>Gammaproteobacteria</taxon>
        <taxon>Pseudomonadales</taxon>
        <taxon>Ketobacteraceae</taxon>
        <taxon>Ketobacter</taxon>
    </lineage>
</organism>
<keyword evidence="4" id="KW-1185">Reference proteome</keyword>
<dbReference type="Proteomes" id="UP000235116">
    <property type="component" value="Chromosome"/>
</dbReference>
<dbReference type="GO" id="GO:0008374">
    <property type="term" value="F:O-acyltransferase activity"/>
    <property type="evidence" value="ECO:0007669"/>
    <property type="project" value="TreeGrafter"/>
</dbReference>
<dbReference type="EMBL" id="CP022684">
    <property type="protein sequence ID" value="AUM13613.1"/>
    <property type="molecule type" value="Genomic_DNA"/>
</dbReference>
<dbReference type="InterPro" id="IPR051159">
    <property type="entry name" value="Hexapeptide_acetyltransf"/>
</dbReference>
<proteinExistence type="inferred from homology"/>
<dbReference type="GO" id="GO:0005829">
    <property type="term" value="C:cytosol"/>
    <property type="evidence" value="ECO:0007669"/>
    <property type="project" value="TreeGrafter"/>
</dbReference>
<reference evidence="4" key="1">
    <citation type="submission" date="2017-08" db="EMBL/GenBank/DDBJ databases">
        <title>Direct submision.</title>
        <authorList>
            <person name="Kim S.-J."/>
            <person name="Rhee S.-K."/>
        </authorList>
    </citation>
    <scope>NUCLEOTIDE SEQUENCE [LARGE SCALE GENOMIC DNA]</scope>
    <source>
        <strain evidence="4">GI5</strain>
    </source>
</reference>
<dbReference type="OrthoDB" id="9815592at2"/>
<dbReference type="InterPro" id="IPR001451">
    <property type="entry name" value="Hexapep"/>
</dbReference>
<comment type="similarity">
    <text evidence="1">Belongs to the transferase hexapeptide repeat family.</text>
</comment>
<dbReference type="KEGG" id="kak:Kalk_14805"/>
<evidence type="ECO:0008006" key="5">
    <source>
        <dbReference type="Google" id="ProtNLM"/>
    </source>
</evidence>
<dbReference type="CDD" id="cd04647">
    <property type="entry name" value="LbH_MAT_like"/>
    <property type="match status" value="1"/>
</dbReference>
<keyword evidence="2" id="KW-0808">Transferase</keyword>
<gene>
    <name evidence="3" type="ORF">Kalk_14805</name>
</gene>
<dbReference type="Gene3D" id="2.160.10.10">
    <property type="entry name" value="Hexapeptide repeat proteins"/>
    <property type="match status" value="1"/>
</dbReference>
<evidence type="ECO:0000313" key="3">
    <source>
        <dbReference type="EMBL" id="AUM13613.1"/>
    </source>
</evidence>
<accession>A0A2K9LMW5</accession>
<dbReference type="AlphaFoldDB" id="A0A2K9LMW5"/>